<accession>A0A8J4XGV2</accession>
<protein>
    <submittedName>
        <fullName evidence="10">Upstream stimulatory factor 1-like isoform X2</fullName>
    </submittedName>
</protein>
<feature type="transmembrane region" description="Helical" evidence="9">
    <location>
        <begin position="280"/>
        <end position="305"/>
    </location>
</feature>
<gene>
    <name evidence="10" type="ORF">DAT39_000542</name>
</gene>
<evidence type="ECO:0000256" key="2">
    <source>
        <dbReference type="ARBA" id="ARBA00022475"/>
    </source>
</evidence>
<feature type="non-terminal residue" evidence="10">
    <location>
        <position position="1"/>
    </location>
</feature>
<reference evidence="10" key="1">
    <citation type="submission" date="2020-07" db="EMBL/GenBank/DDBJ databases">
        <title>Clarias magur genome sequencing, assembly and annotation.</title>
        <authorList>
            <person name="Kushwaha B."/>
            <person name="Kumar R."/>
            <person name="Das P."/>
            <person name="Joshi C.G."/>
            <person name="Kumar D."/>
            <person name="Nagpure N.S."/>
            <person name="Pandey M."/>
            <person name="Agarwal S."/>
            <person name="Srivastava S."/>
            <person name="Singh M."/>
            <person name="Sahoo L."/>
            <person name="Jayasankar P."/>
            <person name="Meher P.K."/>
            <person name="Koringa P.G."/>
            <person name="Iquebal M.A."/>
            <person name="Das S.P."/>
            <person name="Bit A."/>
            <person name="Patnaik S."/>
            <person name="Patel N."/>
            <person name="Shah T.M."/>
            <person name="Hinsu A."/>
            <person name="Jena J.K."/>
        </authorList>
    </citation>
    <scope>NUCLEOTIDE SEQUENCE</scope>
    <source>
        <strain evidence="10">CIFAMagur01</strain>
        <tissue evidence="10">Testis</tissue>
    </source>
</reference>
<dbReference type="OrthoDB" id="10031887at2759"/>
<dbReference type="GO" id="GO:0030334">
    <property type="term" value="P:regulation of cell migration"/>
    <property type="evidence" value="ECO:0007669"/>
    <property type="project" value="InterPro"/>
</dbReference>
<evidence type="ECO:0000256" key="6">
    <source>
        <dbReference type="ARBA" id="ARBA00023180"/>
    </source>
</evidence>
<keyword evidence="8" id="KW-0393">Immunoglobulin domain</keyword>
<dbReference type="Proteomes" id="UP000727407">
    <property type="component" value="Unassembled WGS sequence"/>
</dbReference>
<comment type="caution">
    <text evidence="10">The sequence shown here is derived from an EMBL/GenBank/DDBJ whole genome shotgun (WGS) entry which is preliminary data.</text>
</comment>
<evidence type="ECO:0000256" key="5">
    <source>
        <dbReference type="ARBA" id="ARBA00023157"/>
    </source>
</evidence>
<dbReference type="GO" id="GO:0005096">
    <property type="term" value="F:GTPase activator activity"/>
    <property type="evidence" value="ECO:0007669"/>
    <property type="project" value="TreeGrafter"/>
</dbReference>
<dbReference type="GO" id="GO:0043209">
    <property type="term" value="C:myelin sheath"/>
    <property type="evidence" value="ECO:0007669"/>
    <property type="project" value="TreeGrafter"/>
</dbReference>
<dbReference type="GO" id="GO:0005925">
    <property type="term" value="C:focal adhesion"/>
    <property type="evidence" value="ECO:0007669"/>
    <property type="project" value="TreeGrafter"/>
</dbReference>
<keyword evidence="3" id="KW-0732">Signal</keyword>
<evidence type="ECO:0000256" key="7">
    <source>
        <dbReference type="ARBA" id="ARBA00023288"/>
    </source>
</evidence>
<dbReference type="PANTHER" id="PTHR19226:SF2">
    <property type="entry name" value="THY-1 MEMBRANE GLYCOPROTEIN"/>
    <property type="match status" value="1"/>
</dbReference>
<dbReference type="GO" id="GO:0009897">
    <property type="term" value="C:external side of plasma membrane"/>
    <property type="evidence" value="ECO:0007669"/>
    <property type="project" value="TreeGrafter"/>
</dbReference>
<dbReference type="GO" id="GO:0051894">
    <property type="term" value="P:positive regulation of focal adhesion assembly"/>
    <property type="evidence" value="ECO:0007669"/>
    <property type="project" value="TreeGrafter"/>
</dbReference>
<proteinExistence type="predicted"/>
<keyword evidence="2" id="KW-1003">Cell membrane</keyword>
<comment type="subcellular location">
    <subcellularLocation>
        <location evidence="1">Cell membrane</location>
    </subcellularLocation>
</comment>
<name>A0A8J4XGV2_CLAMG</name>
<dbReference type="InterPro" id="IPR033292">
    <property type="entry name" value="THY1"/>
</dbReference>
<keyword evidence="5" id="KW-1015">Disulfide bond</keyword>
<sequence length="433" mass="47767">AVESDRTTMTLQSLSLPACALVVFLSCTIGRTTANTGYQKPSFFDFNSWWYHQPRGPQIFSCLTYLERYVRVDCEFPRSDKIPGPFCEFKQDGRLMGTTNPNNPVHLIPPVETRRRSNVTLVSPNVCRLTWMPMSDDRAYTYTCRVYQGSTWKENSMSFTQSMANSQSINPLKACLTEDQTLKIECEFTKGKQTTTPICTFEVDKKIVATTNNISKPVDPTIKNPGQASLEENKCVLTWAAFSEDQGKMYNCTIHYEAPTTLGIKVEKKETSTCSAGNTLMHGGAILLLAFVLPVLSGLLTGAYVKAYVKTESFRIISFIKEPMLHNHRALSNTKRQQKSPDPQVDVPIMEDGTIATAVDPSAITAIHSAATFSSEQPIKYVFKTEGNTGQVTYRVIHVAEGQMDAQSDGAAAVSVVTGFPAATQTGTPAVTR</sequence>
<keyword evidence="4 9" id="KW-0472">Membrane</keyword>
<evidence type="ECO:0000256" key="8">
    <source>
        <dbReference type="ARBA" id="ARBA00023319"/>
    </source>
</evidence>
<evidence type="ECO:0000256" key="9">
    <source>
        <dbReference type="SAM" id="Phobius"/>
    </source>
</evidence>
<dbReference type="PANTHER" id="PTHR19226">
    <property type="entry name" value="THY-1 MEMBRANE GLYCOPROTEIN"/>
    <property type="match status" value="1"/>
</dbReference>
<feature type="non-terminal residue" evidence="10">
    <location>
        <position position="433"/>
    </location>
</feature>
<dbReference type="GO" id="GO:0007229">
    <property type="term" value="P:integrin-mediated signaling pathway"/>
    <property type="evidence" value="ECO:0007669"/>
    <property type="project" value="TreeGrafter"/>
</dbReference>
<evidence type="ECO:0000256" key="3">
    <source>
        <dbReference type="ARBA" id="ARBA00022729"/>
    </source>
</evidence>
<keyword evidence="6" id="KW-0325">Glycoprotein</keyword>
<dbReference type="GO" id="GO:0005178">
    <property type="term" value="F:integrin binding"/>
    <property type="evidence" value="ECO:0007669"/>
    <property type="project" value="InterPro"/>
</dbReference>
<dbReference type="GO" id="GO:0030425">
    <property type="term" value="C:dendrite"/>
    <property type="evidence" value="ECO:0007669"/>
    <property type="project" value="TreeGrafter"/>
</dbReference>
<organism evidence="10 11">
    <name type="scientific">Clarias magur</name>
    <name type="common">Asian catfish</name>
    <name type="synonym">Macropteronotus magur</name>
    <dbReference type="NCBI Taxonomy" id="1594786"/>
    <lineage>
        <taxon>Eukaryota</taxon>
        <taxon>Metazoa</taxon>
        <taxon>Chordata</taxon>
        <taxon>Craniata</taxon>
        <taxon>Vertebrata</taxon>
        <taxon>Euteleostomi</taxon>
        <taxon>Actinopterygii</taxon>
        <taxon>Neopterygii</taxon>
        <taxon>Teleostei</taxon>
        <taxon>Ostariophysi</taxon>
        <taxon>Siluriformes</taxon>
        <taxon>Clariidae</taxon>
        <taxon>Clarias</taxon>
    </lineage>
</organism>
<evidence type="ECO:0000313" key="10">
    <source>
        <dbReference type="EMBL" id="KAF5909772.1"/>
    </source>
</evidence>
<dbReference type="GO" id="GO:0007155">
    <property type="term" value="P:cell adhesion"/>
    <property type="evidence" value="ECO:0007669"/>
    <property type="project" value="InterPro"/>
</dbReference>
<keyword evidence="7" id="KW-0449">Lipoprotein</keyword>
<evidence type="ECO:0000256" key="4">
    <source>
        <dbReference type="ARBA" id="ARBA00023136"/>
    </source>
</evidence>
<dbReference type="GO" id="GO:0045121">
    <property type="term" value="C:membrane raft"/>
    <property type="evidence" value="ECO:0007669"/>
    <property type="project" value="TreeGrafter"/>
</dbReference>
<evidence type="ECO:0000256" key="1">
    <source>
        <dbReference type="ARBA" id="ARBA00004236"/>
    </source>
</evidence>
<keyword evidence="9" id="KW-1133">Transmembrane helix</keyword>
<evidence type="ECO:0000313" key="11">
    <source>
        <dbReference type="Proteomes" id="UP000727407"/>
    </source>
</evidence>
<keyword evidence="11" id="KW-1185">Reference proteome</keyword>
<dbReference type="EMBL" id="QNUK01000002">
    <property type="protein sequence ID" value="KAF5909772.1"/>
    <property type="molecule type" value="Genomic_DNA"/>
</dbReference>
<keyword evidence="9" id="KW-0812">Transmembrane</keyword>
<dbReference type="AlphaFoldDB" id="A0A8J4XGV2"/>